<evidence type="ECO:0000256" key="6">
    <source>
        <dbReference type="ARBA" id="ARBA00023136"/>
    </source>
</evidence>
<dbReference type="InterPro" id="IPR050256">
    <property type="entry name" value="Glycosyltransferase_2"/>
</dbReference>
<feature type="domain" description="Glycosyltransferase 2-like" evidence="8">
    <location>
        <begin position="10"/>
        <end position="170"/>
    </location>
</feature>
<keyword evidence="6 7" id="KW-0472">Membrane</keyword>
<comment type="subcellular location">
    <subcellularLocation>
        <location evidence="1">Membrane</location>
        <topology evidence="1">Multi-pass membrane protein</topology>
    </subcellularLocation>
</comment>
<dbReference type="AlphaFoldDB" id="A0A4Z0P962"/>
<keyword evidence="10" id="KW-1185">Reference proteome</keyword>
<keyword evidence="3 9" id="KW-0808">Transferase</keyword>
<dbReference type="InterPro" id="IPR001173">
    <property type="entry name" value="Glyco_trans_2-like"/>
</dbReference>
<gene>
    <name evidence="9" type="ORF">EU556_09425</name>
</gene>
<organism evidence="9 10">
    <name type="scientific">Hymenobacter fodinae</name>
    <dbReference type="NCBI Taxonomy" id="2510796"/>
    <lineage>
        <taxon>Bacteria</taxon>
        <taxon>Pseudomonadati</taxon>
        <taxon>Bacteroidota</taxon>
        <taxon>Cytophagia</taxon>
        <taxon>Cytophagales</taxon>
        <taxon>Hymenobacteraceae</taxon>
        <taxon>Hymenobacter</taxon>
    </lineage>
</organism>
<evidence type="ECO:0000256" key="3">
    <source>
        <dbReference type="ARBA" id="ARBA00022679"/>
    </source>
</evidence>
<dbReference type="Gene3D" id="3.90.550.10">
    <property type="entry name" value="Spore Coat Polysaccharide Biosynthesis Protein SpsA, Chain A"/>
    <property type="match status" value="1"/>
</dbReference>
<proteinExistence type="predicted"/>
<accession>A0A4Z0P962</accession>
<evidence type="ECO:0000256" key="7">
    <source>
        <dbReference type="SAM" id="Phobius"/>
    </source>
</evidence>
<protein>
    <submittedName>
        <fullName evidence="9">Glycosyltransferase</fullName>
    </submittedName>
</protein>
<dbReference type="SUPFAM" id="SSF53448">
    <property type="entry name" value="Nucleotide-diphospho-sugar transferases"/>
    <property type="match status" value="1"/>
</dbReference>
<name>A0A4Z0P962_9BACT</name>
<evidence type="ECO:0000256" key="4">
    <source>
        <dbReference type="ARBA" id="ARBA00022692"/>
    </source>
</evidence>
<dbReference type="OrthoDB" id="9807778at2"/>
<feature type="transmembrane region" description="Helical" evidence="7">
    <location>
        <begin position="233"/>
        <end position="254"/>
    </location>
</feature>
<comment type="caution">
    <text evidence="9">The sequence shown here is derived from an EMBL/GenBank/DDBJ whole genome shotgun (WGS) entry which is preliminary data.</text>
</comment>
<dbReference type="RefSeq" id="WP_135433526.1">
    <property type="nucleotide sequence ID" value="NZ_SRLA01000002.1"/>
</dbReference>
<dbReference type="GO" id="GO:0005886">
    <property type="term" value="C:plasma membrane"/>
    <property type="evidence" value="ECO:0007669"/>
    <property type="project" value="TreeGrafter"/>
</dbReference>
<keyword evidence="4 7" id="KW-0812">Transmembrane</keyword>
<evidence type="ECO:0000313" key="10">
    <source>
        <dbReference type="Proteomes" id="UP000298337"/>
    </source>
</evidence>
<dbReference type="CDD" id="cd04187">
    <property type="entry name" value="DPM1_like_bac"/>
    <property type="match status" value="1"/>
</dbReference>
<reference evidence="9 10" key="1">
    <citation type="submission" date="2019-04" db="EMBL/GenBank/DDBJ databases">
        <authorList>
            <person name="Feng G."/>
            <person name="Zhang J."/>
            <person name="Zhu H."/>
        </authorList>
    </citation>
    <scope>NUCLEOTIDE SEQUENCE [LARGE SCALE GENOMIC DNA]</scope>
    <source>
        <strain evidence="9 10">92R-1</strain>
    </source>
</reference>
<dbReference type="EMBL" id="SRLA01000002">
    <property type="protein sequence ID" value="TGE07957.1"/>
    <property type="molecule type" value="Genomic_DNA"/>
</dbReference>
<dbReference type="Proteomes" id="UP000298337">
    <property type="component" value="Unassembled WGS sequence"/>
</dbReference>
<feature type="transmembrane region" description="Helical" evidence="7">
    <location>
        <begin position="266"/>
        <end position="291"/>
    </location>
</feature>
<evidence type="ECO:0000256" key="5">
    <source>
        <dbReference type="ARBA" id="ARBA00022989"/>
    </source>
</evidence>
<dbReference type="InterPro" id="IPR029044">
    <property type="entry name" value="Nucleotide-diphossugar_trans"/>
</dbReference>
<dbReference type="GO" id="GO:0016757">
    <property type="term" value="F:glycosyltransferase activity"/>
    <property type="evidence" value="ECO:0007669"/>
    <property type="project" value="UniProtKB-KW"/>
</dbReference>
<dbReference type="PANTHER" id="PTHR48090">
    <property type="entry name" value="UNDECAPRENYL-PHOSPHATE 4-DEOXY-4-FORMAMIDO-L-ARABINOSE TRANSFERASE-RELATED"/>
    <property type="match status" value="1"/>
</dbReference>
<evidence type="ECO:0000313" key="9">
    <source>
        <dbReference type="EMBL" id="TGE07957.1"/>
    </source>
</evidence>
<evidence type="ECO:0000256" key="2">
    <source>
        <dbReference type="ARBA" id="ARBA00022676"/>
    </source>
</evidence>
<sequence length="311" mass="34800">MSASSVPLISVVSPVYQAERVLDELVVRLEAELVPLAGSGWEIILVDDGSTDESWQVICRHAARRPQIRGLRLSRNFGQHHAITAGLDQCLGQWIAVLDCDLQDQPEEISRLWHKAQEGYDAVLARRGQRTDSPVAIWGARLFYRMLEYLTGQAQDPEVSNFGIYHRRLINTILQLRESTRYFPTMVRWAGFRQTSLRVAHGQTSRPTSYSLARRLQLALDILLTYSDKPLRLAVYLGLLLAGVAFGLGLWMLFRALRGQIVVLGYASLIVSLCFFSGVLITVLGVVGLYVGKTFEGVRARPLYVVAESTV</sequence>
<evidence type="ECO:0000256" key="1">
    <source>
        <dbReference type="ARBA" id="ARBA00004141"/>
    </source>
</evidence>
<dbReference type="PANTHER" id="PTHR48090:SF1">
    <property type="entry name" value="PROPHAGE BACTOPRENOL GLUCOSYL TRANSFERASE HOMOLOG"/>
    <property type="match status" value="1"/>
</dbReference>
<dbReference type="Pfam" id="PF00535">
    <property type="entry name" value="Glycos_transf_2"/>
    <property type="match status" value="1"/>
</dbReference>
<keyword evidence="5 7" id="KW-1133">Transmembrane helix</keyword>
<evidence type="ECO:0000259" key="8">
    <source>
        <dbReference type="Pfam" id="PF00535"/>
    </source>
</evidence>
<keyword evidence="2" id="KW-0328">Glycosyltransferase</keyword>